<name>A0A8X6RGM1_TRICX</name>
<comment type="caution">
    <text evidence="2">The sequence shown here is derived from an EMBL/GenBank/DDBJ whole genome shotgun (WGS) entry which is preliminary data.</text>
</comment>
<keyword evidence="3" id="KW-1185">Reference proteome</keyword>
<evidence type="ECO:0000313" key="2">
    <source>
        <dbReference type="EMBL" id="GFX93760.1"/>
    </source>
</evidence>
<dbReference type="EMBL" id="BMAU01021175">
    <property type="protein sequence ID" value="GFX93760.1"/>
    <property type="molecule type" value="Genomic_DNA"/>
</dbReference>
<evidence type="ECO:0000313" key="3">
    <source>
        <dbReference type="Proteomes" id="UP000887159"/>
    </source>
</evidence>
<dbReference type="AlphaFoldDB" id="A0A8X6RGM1"/>
<reference evidence="2" key="1">
    <citation type="submission" date="2020-08" db="EMBL/GenBank/DDBJ databases">
        <title>Multicomponent nature underlies the extraordinary mechanical properties of spider dragline silk.</title>
        <authorList>
            <person name="Kono N."/>
            <person name="Nakamura H."/>
            <person name="Mori M."/>
            <person name="Yoshida Y."/>
            <person name="Ohtoshi R."/>
            <person name="Malay A.D."/>
            <person name="Moran D.A.P."/>
            <person name="Tomita M."/>
            <person name="Numata K."/>
            <person name="Arakawa K."/>
        </authorList>
    </citation>
    <scope>NUCLEOTIDE SEQUENCE</scope>
</reference>
<evidence type="ECO:0000256" key="1">
    <source>
        <dbReference type="SAM" id="MobiDB-lite"/>
    </source>
</evidence>
<accession>A0A8X6RGM1</accession>
<organism evidence="2 3">
    <name type="scientific">Trichonephila clavipes</name>
    <name type="common">Golden silk orbweaver</name>
    <name type="synonym">Nephila clavipes</name>
    <dbReference type="NCBI Taxonomy" id="2585209"/>
    <lineage>
        <taxon>Eukaryota</taxon>
        <taxon>Metazoa</taxon>
        <taxon>Ecdysozoa</taxon>
        <taxon>Arthropoda</taxon>
        <taxon>Chelicerata</taxon>
        <taxon>Arachnida</taxon>
        <taxon>Araneae</taxon>
        <taxon>Araneomorphae</taxon>
        <taxon>Entelegynae</taxon>
        <taxon>Araneoidea</taxon>
        <taxon>Nephilidae</taxon>
        <taxon>Trichonephila</taxon>
    </lineage>
</organism>
<protein>
    <submittedName>
        <fullName evidence="2">Uncharacterized protein</fullName>
    </submittedName>
</protein>
<feature type="region of interest" description="Disordered" evidence="1">
    <location>
        <begin position="69"/>
        <end position="103"/>
    </location>
</feature>
<dbReference type="Proteomes" id="UP000887159">
    <property type="component" value="Unassembled WGS sequence"/>
</dbReference>
<sequence length="103" mass="11280">MEFYQDCTEGVVKSLRCSAAKHPVRNEQYVVGHCHSAIGSHFGQWTFPFNVLYHCSQDIRVVRAVYGSTRSPGTGGSKFITRKYGYPGSAGSPRPLGARPKSG</sequence>
<proteinExistence type="predicted"/>
<gene>
    <name evidence="2" type="ORF">TNCV_1589361</name>
</gene>